<reference evidence="2" key="1">
    <citation type="submission" date="2022-02" db="EMBL/GenBank/DDBJ databases">
        <authorList>
            <person name="King R."/>
        </authorList>
    </citation>
    <scope>NUCLEOTIDE SEQUENCE</scope>
</reference>
<sequence length="317" mass="37534">MKMKVNSLKTDTNKQIHSKINMYNNVKPDVNNRCSRNVNLSNANDLEPLKAEMEKMNNYMEQLNNKLKTVTVEFLNEKSSNSELMKSVTAALNKCQNIELEQKTREEFCYKEKLDLCTKELENIKIEKNDLLKRLDESEVKLDDANKKILALLEKIDYSEEKMKEIEDERAEWKSFEIHLDHQISENQKALDRKEQYIKNQDYVIENLTQEKLSLETQLKNKNPLFESKSNRSEEIENYQKKLRQLSTTMADKEKTLETTKELHNIEISEMRDRMKNLEKLIVTKNDVIHQQNMTLDLMREITPITNNNSTVAHRWS</sequence>
<gene>
    <name evidence="2" type="ORF">APHIGO_LOCUS8026</name>
</gene>
<feature type="coiled-coil region" evidence="1">
    <location>
        <begin position="229"/>
        <end position="288"/>
    </location>
</feature>
<feature type="coiled-coil region" evidence="1">
    <location>
        <begin position="46"/>
        <end position="73"/>
    </location>
</feature>
<feature type="coiled-coil region" evidence="1">
    <location>
        <begin position="114"/>
        <end position="169"/>
    </location>
</feature>
<keyword evidence="3" id="KW-1185">Reference proteome</keyword>
<keyword evidence="1" id="KW-0175">Coiled coil</keyword>
<dbReference type="Proteomes" id="UP001154329">
    <property type="component" value="Chromosome 3"/>
</dbReference>
<reference evidence="2" key="2">
    <citation type="submission" date="2022-10" db="EMBL/GenBank/DDBJ databases">
        <authorList>
            <consortium name="ENA_rothamsted_submissions"/>
            <consortium name="culmorum"/>
            <person name="King R."/>
        </authorList>
    </citation>
    <scope>NUCLEOTIDE SEQUENCE</scope>
</reference>
<dbReference type="AlphaFoldDB" id="A0A9P0NLA6"/>
<accession>A0A9P0NLA6</accession>
<evidence type="ECO:0000313" key="2">
    <source>
        <dbReference type="EMBL" id="CAH1731277.1"/>
    </source>
</evidence>
<dbReference type="EMBL" id="OU899036">
    <property type="protein sequence ID" value="CAH1731277.1"/>
    <property type="molecule type" value="Genomic_DNA"/>
</dbReference>
<name>A0A9P0NLA6_APHGO</name>
<protein>
    <submittedName>
        <fullName evidence="2">Uncharacterized protein</fullName>
    </submittedName>
</protein>
<evidence type="ECO:0000313" key="3">
    <source>
        <dbReference type="Proteomes" id="UP001154329"/>
    </source>
</evidence>
<organism evidence="2 3">
    <name type="scientific">Aphis gossypii</name>
    <name type="common">Cotton aphid</name>
    <dbReference type="NCBI Taxonomy" id="80765"/>
    <lineage>
        <taxon>Eukaryota</taxon>
        <taxon>Metazoa</taxon>
        <taxon>Ecdysozoa</taxon>
        <taxon>Arthropoda</taxon>
        <taxon>Hexapoda</taxon>
        <taxon>Insecta</taxon>
        <taxon>Pterygota</taxon>
        <taxon>Neoptera</taxon>
        <taxon>Paraneoptera</taxon>
        <taxon>Hemiptera</taxon>
        <taxon>Sternorrhyncha</taxon>
        <taxon>Aphidomorpha</taxon>
        <taxon>Aphidoidea</taxon>
        <taxon>Aphididae</taxon>
        <taxon>Aphidini</taxon>
        <taxon>Aphis</taxon>
        <taxon>Aphis</taxon>
    </lineage>
</organism>
<proteinExistence type="predicted"/>
<evidence type="ECO:0000256" key="1">
    <source>
        <dbReference type="SAM" id="Coils"/>
    </source>
</evidence>